<dbReference type="EMBL" id="JAHHUM010000880">
    <property type="protein sequence ID" value="KAK5616593.1"/>
    <property type="molecule type" value="Genomic_DNA"/>
</dbReference>
<dbReference type="PANTHER" id="PTHR28494:SF1">
    <property type="entry name" value="RAB7A-INTERACTING MON1-CCZ1 COMPLEX SUBUNIT 1"/>
    <property type="match status" value="1"/>
</dbReference>
<dbReference type="Pfam" id="PF17716">
    <property type="entry name" value="RIMC1"/>
    <property type="match status" value="1"/>
</dbReference>
<dbReference type="InterPro" id="IPR037657">
    <property type="entry name" value="RIMC1"/>
</dbReference>
<dbReference type="PANTHER" id="PTHR28494">
    <property type="entry name" value="UPF0600 PROTEIN C5ORF51"/>
    <property type="match status" value="1"/>
</dbReference>
<organism evidence="1 2">
    <name type="scientific">Crenichthys baileyi</name>
    <name type="common">White River springfish</name>
    <dbReference type="NCBI Taxonomy" id="28760"/>
    <lineage>
        <taxon>Eukaryota</taxon>
        <taxon>Metazoa</taxon>
        <taxon>Chordata</taxon>
        <taxon>Craniata</taxon>
        <taxon>Vertebrata</taxon>
        <taxon>Euteleostomi</taxon>
        <taxon>Actinopterygii</taxon>
        <taxon>Neopterygii</taxon>
        <taxon>Teleostei</taxon>
        <taxon>Neoteleostei</taxon>
        <taxon>Acanthomorphata</taxon>
        <taxon>Ovalentaria</taxon>
        <taxon>Atherinomorphae</taxon>
        <taxon>Cyprinodontiformes</taxon>
        <taxon>Goodeidae</taxon>
        <taxon>Crenichthys</taxon>
    </lineage>
</organism>
<protein>
    <submittedName>
        <fullName evidence="1">Uncharacterized protein</fullName>
    </submittedName>
</protein>
<sequence>METCGCYFSTSSLRGSQFYSNPTEAVKDIPNGATILVGGFGLCGIPENLINSLLKTGVKDLTAVSNNAGVDNFGLGLLLQTKQIKRMISSYVGENAEFERQYLSGELEVELTPQVILDITFYEENQLVDQEFPEDSSPFKIQQLLQDLTEPEVLVARLTPGQEVQSVLGTELLECLYWRRGALLYMYCHTLHQRKQWIKKNKDTFIKCIQEGVRYLMRMLQVRNTVKLNDGVVLHDSATASILSEGIFSDTHLLTMMYIGEMCFWAVKYEDCSADSTDHKDGLQFRDIGTQILNKYVHACEGPLQGQGWNTENAKEILSILQ</sequence>
<dbReference type="AlphaFoldDB" id="A0AAV9S691"/>
<accession>A0AAV9S691</accession>
<evidence type="ECO:0000313" key="1">
    <source>
        <dbReference type="EMBL" id="KAK5616593.1"/>
    </source>
</evidence>
<reference evidence="1 2" key="1">
    <citation type="submission" date="2021-06" db="EMBL/GenBank/DDBJ databases">
        <authorList>
            <person name="Palmer J.M."/>
        </authorList>
    </citation>
    <scope>NUCLEOTIDE SEQUENCE [LARGE SCALE GENOMIC DNA]</scope>
    <source>
        <strain evidence="1 2">MEX-2019</strain>
        <tissue evidence="1">Muscle</tissue>
    </source>
</reference>
<dbReference type="Proteomes" id="UP001311232">
    <property type="component" value="Unassembled WGS sequence"/>
</dbReference>
<dbReference type="GO" id="GO:0008410">
    <property type="term" value="F:CoA-transferase activity"/>
    <property type="evidence" value="ECO:0007669"/>
    <property type="project" value="InterPro"/>
</dbReference>
<dbReference type="SMART" id="SM00882">
    <property type="entry name" value="CoA_trans"/>
    <property type="match status" value="1"/>
</dbReference>
<comment type="caution">
    <text evidence="1">The sequence shown here is derived from an EMBL/GenBank/DDBJ whole genome shotgun (WGS) entry which is preliminary data.</text>
</comment>
<name>A0AAV9S691_9TELE</name>
<proteinExistence type="predicted"/>
<gene>
    <name evidence="1" type="ORF">CRENBAI_006138</name>
</gene>
<dbReference type="PROSITE" id="PS01273">
    <property type="entry name" value="COA_TRANSF_1"/>
    <property type="match status" value="1"/>
</dbReference>
<evidence type="ECO:0000313" key="2">
    <source>
        <dbReference type="Proteomes" id="UP001311232"/>
    </source>
</evidence>
<dbReference type="Gene3D" id="3.40.1080.10">
    <property type="entry name" value="Glutaconate Coenzyme A-transferase"/>
    <property type="match status" value="1"/>
</dbReference>
<dbReference type="InterPro" id="IPR004163">
    <property type="entry name" value="CoA_transf_BS"/>
</dbReference>
<dbReference type="SUPFAM" id="SSF100950">
    <property type="entry name" value="NagB/RpiA/CoA transferase-like"/>
    <property type="match status" value="1"/>
</dbReference>
<dbReference type="InterPro" id="IPR004165">
    <property type="entry name" value="CoA_trans_fam_I"/>
</dbReference>
<keyword evidence="2" id="KW-1185">Reference proteome</keyword>
<dbReference type="InterPro" id="IPR037171">
    <property type="entry name" value="NagB/RpiA_transferase-like"/>
</dbReference>
<dbReference type="GO" id="GO:0000423">
    <property type="term" value="P:mitophagy"/>
    <property type="evidence" value="ECO:0007669"/>
    <property type="project" value="InterPro"/>
</dbReference>